<comment type="caution">
    <text evidence="2">The sequence shown here is derived from an EMBL/GenBank/DDBJ whole genome shotgun (WGS) entry which is preliminary data.</text>
</comment>
<accession>A0ABU7S827</accession>
<evidence type="ECO:0000313" key="2">
    <source>
        <dbReference type="EMBL" id="MEE6306106.1"/>
    </source>
</evidence>
<keyword evidence="3" id="KW-1185">Reference proteome</keyword>
<feature type="domain" description="DUF5753" evidence="1">
    <location>
        <begin position="4"/>
        <end position="55"/>
    </location>
</feature>
<gene>
    <name evidence="2" type="ORF">V1634_04570</name>
</gene>
<dbReference type="EMBL" id="JAZGQL010000003">
    <property type="protein sequence ID" value="MEE6306106.1"/>
    <property type="molecule type" value="Genomic_DNA"/>
</dbReference>
<name>A0ABU7S827_9ACTN</name>
<dbReference type="InterPro" id="IPR043917">
    <property type="entry name" value="DUF5753"/>
</dbReference>
<dbReference type="RefSeq" id="WP_331206460.1">
    <property type="nucleotide sequence ID" value="NZ_JAZGQL010000003.1"/>
</dbReference>
<dbReference type="Pfam" id="PF19054">
    <property type="entry name" value="DUF5753"/>
    <property type="match status" value="1"/>
</dbReference>
<sequence>MAPIPGPDGQFTIATMPDDEEVAYLDNPLRGQVTVRREDVELLRRFWEAILSEAQGSCRRHDS</sequence>
<protein>
    <submittedName>
        <fullName evidence="2">Scr1 family TA system antitoxin-like transcriptional regulator</fullName>
    </submittedName>
</protein>
<reference evidence="2 3" key="1">
    <citation type="submission" date="2024-01" db="EMBL/GenBank/DDBJ databases">
        <title>Genome insights into Plantactinospora veratri sp. nov.</title>
        <authorList>
            <person name="Wang L."/>
        </authorList>
    </citation>
    <scope>NUCLEOTIDE SEQUENCE [LARGE SCALE GENOMIC DNA]</scope>
    <source>
        <strain evidence="2 3">NEAU-FHS4</strain>
    </source>
</reference>
<dbReference type="Proteomes" id="UP001339911">
    <property type="component" value="Unassembled WGS sequence"/>
</dbReference>
<evidence type="ECO:0000259" key="1">
    <source>
        <dbReference type="Pfam" id="PF19054"/>
    </source>
</evidence>
<evidence type="ECO:0000313" key="3">
    <source>
        <dbReference type="Proteomes" id="UP001339911"/>
    </source>
</evidence>
<organism evidence="2 3">
    <name type="scientific">Plantactinospora veratri</name>
    <dbReference type="NCBI Taxonomy" id="1436122"/>
    <lineage>
        <taxon>Bacteria</taxon>
        <taxon>Bacillati</taxon>
        <taxon>Actinomycetota</taxon>
        <taxon>Actinomycetes</taxon>
        <taxon>Micromonosporales</taxon>
        <taxon>Micromonosporaceae</taxon>
        <taxon>Plantactinospora</taxon>
    </lineage>
</organism>
<proteinExistence type="predicted"/>